<organism evidence="3 4">
    <name type="scientific">Smittium culicis</name>
    <dbReference type="NCBI Taxonomy" id="133412"/>
    <lineage>
        <taxon>Eukaryota</taxon>
        <taxon>Fungi</taxon>
        <taxon>Fungi incertae sedis</taxon>
        <taxon>Zoopagomycota</taxon>
        <taxon>Kickxellomycotina</taxon>
        <taxon>Harpellomycetes</taxon>
        <taxon>Harpellales</taxon>
        <taxon>Legeriomycetaceae</taxon>
        <taxon>Smittium</taxon>
    </lineage>
</organism>
<accession>A0A1R1Y8K4</accession>
<evidence type="ECO:0000313" key="3">
    <source>
        <dbReference type="EMBL" id="OMJ23223.1"/>
    </source>
</evidence>
<feature type="region of interest" description="Disordered" evidence="1">
    <location>
        <begin position="175"/>
        <end position="208"/>
    </location>
</feature>
<dbReference type="OrthoDB" id="5733347at2759"/>
<sequence>MHFLSMLSFLFAFLAIVACSHPIEQQCTENCSDSTDNFVPANADSANYLDNCMYSSQAEPTQTKGQVVIVVQTTVFVYAGNNAMTTTATASPTGINPSISRNNCNYGSIASQVGTISLLGINPANPDAIADNNAPTQNPTETQLFVPTGQSSLQGTTLNRSSPIFTENNADFERPFDASQSKSSSSSSGSSTLSSSSSSSSSAASSSSIPSSLLSTIHVLMFATVAIFLF</sequence>
<comment type="caution">
    <text evidence="3">The sequence shown here is derived from an EMBL/GenBank/DDBJ whole genome shotgun (WGS) entry which is preliminary data.</text>
</comment>
<name>A0A1R1Y8K4_9FUNG</name>
<dbReference type="Proteomes" id="UP000187283">
    <property type="component" value="Unassembled WGS sequence"/>
</dbReference>
<evidence type="ECO:0000256" key="1">
    <source>
        <dbReference type="SAM" id="MobiDB-lite"/>
    </source>
</evidence>
<protein>
    <submittedName>
        <fullName evidence="3">Uncharacterized protein</fullName>
    </submittedName>
</protein>
<evidence type="ECO:0000256" key="2">
    <source>
        <dbReference type="SAM" id="SignalP"/>
    </source>
</evidence>
<reference evidence="3 4" key="1">
    <citation type="submission" date="2017-01" db="EMBL/GenBank/DDBJ databases">
        <authorList>
            <person name="Mah S.A."/>
            <person name="Swanson W.J."/>
            <person name="Moy G.W."/>
            <person name="Vacquier V.D."/>
        </authorList>
    </citation>
    <scope>NUCLEOTIDE SEQUENCE [LARGE SCALE GENOMIC DNA]</scope>
    <source>
        <strain evidence="3 4">GSMNP</strain>
    </source>
</reference>
<proteinExistence type="predicted"/>
<gene>
    <name evidence="3" type="ORF">AYI70_g2394</name>
</gene>
<feature type="signal peptide" evidence="2">
    <location>
        <begin position="1"/>
        <end position="20"/>
    </location>
</feature>
<keyword evidence="2" id="KW-0732">Signal</keyword>
<dbReference type="EMBL" id="LSSN01000581">
    <property type="protein sequence ID" value="OMJ23223.1"/>
    <property type="molecule type" value="Genomic_DNA"/>
</dbReference>
<evidence type="ECO:0000313" key="4">
    <source>
        <dbReference type="Proteomes" id="UP000187283"/>
    </source>
</evidence>
<feature type="compositionally biased region" description="Low complexity" evidence="1">
    <location>
        <begin position="178"/>
        <end position="208"/>
    </location>
</feature>
<keyword evidence="4" id="KW-1185">Reference proteome</keyword>
<feature type="chain" id="PRO_5013136699" evidence="2">
    <location>
        <begin position="21"/>
        <end position="230"/>
    </location>
</feature>
<dbReference type="AlphaFoldDB" id="A0A1R1Y8K4"/>